<keyword evidence="2" id="KW-1185">Reference proteome</keyword>
<dbReference type="Proteomes" id="UP000535406">
    <property type="component" value="Unassembled WGS sequence"/>
</dbReference>
<proteinExistence type="predicted"/>
<name>A0A7W7YXD1_9HYPH</name>
<dbReference type="AlphaFoldDB" id="A0A7W7YXD1"/>
<evidence type="ECO:0000313" key="2">
    <source>
        <dbReference type="Proteomes" id="UP000535406"/>
    </source>
</evidence>
<gene>
    <name evidence="1" type="ORF">HNQ66_003439</name>
</gene>
<evidence type="ECO:0000313" key="1">
    <source>
        <dbReference type="EMBL" id="MBB5044026.1"/>
    </source>
</evidence>
<dbReference type="EMBL" id="JACHIK010000013">
    <property type="protein sequence ID" value="MBB5044026.1"/>
    <property type="molecule type" value="Genomic_DNA"/>
</dbReference>
<accession>A0A7W7YXD1</accession>
<comment type="caution">
    <text evidence="1">The sequence shown here is derived from an EMBL/GenBank/DDBJ whole genome shotgun (WGS) entry which is preliminary data.</text>
</comment>
<protein>
    <submittedName>
        <fullName evidence="1">Uncharacterized protein</fullName>
    </submittedName>
</protein>
<organism evidence="1 2">
    <name type="scientific">Shinella fusca</name>
    <dbReference type="NCBI Taxonomy" id="544480"/>
    <lineage>
        <taxon>Bacteria</taxon>
        <taxon>Pseudomonadati</taxon>
        <taxon>Pseudomonadota</taxon>
        <taxon>Alphaproteobacteria</taxon>
        <taxon>Hyphomicrobiales</taxon>
        <taxon>Rhizobiaceae</taxon>
        <taxon>Shinella</taxon>
    </lineage>
</organism>
<reference evidence="1 2" key="1">
    <citation type="submission" date="2020-08" db="EMBL/GenBank/DDBJ databases">
        <title>Genomic Encyclopedia of Type Strains, Phase IV (KMG-IV): sequencing the most valuable type-strain genomes for metagenomic binning, comparative biology and taxonomic classification.</title>
        <authorList>
            <person name="Goeker M."/>
        </authorList>
    </citation>
    <scope>NUCLEOTIDE SEQUENCE [LARGE SCALE GENOMIC DNA]</scope>
    <source>
        <strain evidence="1 2">DSM 21319</strain>
    </source>
</reference>
<sequence>MTDADLETHDRQVTAVAQAVAKLLPKLNAQGFTPEAIFEGAVKGGATALLAGTSASAEEVAGLLEEMAVGFRNLEKPNLHVVQ</sequence>
<dbReference type="RefSeq" id="WP_184145385.1">
    <property type="nucleotide sequence ID" value="NZ_JACHIK010000013.1"/>
</dbReference>